<dbReference type="EMBL" id="MPUH01000539">
    <property type="protein sequence ID" value="OMJ78099.1"/>
    <property type="molecule type" value="Genomic_DNA"/>
</dbReference>
<feature type="domain" description="Cyclic nucleotide-binding" evidence="2">
    <location>
        <begin position="237"/>
        <end position="316"/>
    </location>
</feature>
<feature type="domain" description="Cyclic nucleotide-binding" evidence="2">
    <location>
        <begin position="160"/>
        <end position="234"/>
    </location>
</feature>
<keyword evidence="4" id="KW-1185">Reference proteome</keyword>
<proteinExistence type="predicted"/>
<dbReference type="Gene3D" id="2.60.120.10">
    <property type="entry name" value="Jelly Rolls"/>
    <property type="match status" value="2"/>
</dbReference>
<accession>A0A1R2BMN8</accession>
<dbReference type="InterPro" id="IPR000595">
    <property type="entry name" value="cNMP-bd_dom"/>
</dbReference>
<dbReference type="CDD" id="cd00038">
    <property type="entry name" value="CAP_ED"/>
    <property type="match status" value="1"/>
</dbReference>
<evidence type="ECO:0000313" key="3">
    <source>
        <dbReference type="EMBL" id="OMJ78099.1"/>
    </source>
</evidence>
<dbReference type="InterPro" id="IPR018490">
    <property type="entry name" value="cNMP-bd_dom_sf"/>
</dbReference>
<evidence type="ECO:0000259" key="2">
    <source>
        <dbReference type="PROSITE" id="PS50042"/>
    </source>
</evidence>
<evidence type="ECO:0000256" key="1">
    <source>
        <dbReference type="SAM" id="MobiDB-lite"/>
    </source>
</evidence>
<dbReference type="InterPro" id="IPR014710">
    <property type="entry name" value="RmlC-like_jellyroll"/>
</dbReference>
<dbReference type="PANTHER" id="PTHR23011:SF28">
    <property type="entry name" value="CYCLIC NUCLEOTIDE-BINDING DOMAIN CONTAINING PROTEIN"/>
    <property type="match status" value="1"/>
</dbReference>
<comment type="caution">
    <text evidence="3">The sequence shown here is derived from an EMBL/GenBank/DDBJ whole genome shotgun (WGS) entry which is preliminary data.</text>
</comment>
<dbReference type="PANTHER" id="PTHR23011">
    <property type="entry name" value="CYCLIC NUCLEOTIDE-BINDING DOMAIN CONTAINING PROTEIN"/>
    <property type="match status" value="1"/>
</dbReference>
<dbReference type="AlphaFoldDB" id="A0A1R2BMN8"/>
<organism evidence="3 4">
    <name type="scientific">Stentor coeruleus</name>
    <dbReference type="NCBI Taxonomy" id="5963"/>
    <lineage>
        <taxon>Eukaryota</taxon>
        <taxon>Sar</taxon>
        <taxon>Alveolata</taxon>
        <taxon>Ciliophora</taxon>
        <taxon>Postciliodesmatophora</taxon>
        <taxon>Heterotrichea</taxon>
        <taxon>Heterotrichida</taxon>
        <taxon>Stentoridae</taxon>
        <taxon>Stentor</taxon>
    </lineage>
</organism>
<gene>
    <name evidence="3" type="ORF">SteCoe_22164</name>
</gene>
<feature type="region of interest" description="Disordered" evidence="1">
    <location>
        <begin position="434"/>
        <end position="454"/>
    </location>
</feature>
<reference evidence="3 4" key="1">
    <citation type="submission" date="2016-11" db="EMBL/GenBank/DDBJ databases">
        <title>The macronuclear genome of Stentor coeruleus: a giant cell with tiny introns.</title>
        <authorList>
            <person name="Slabodnick M."/>
            <person name="Ruby J.G."/>
            <person name="Reiff S.B."/>
            <person name="Swart E.C."/>
            <person name="Gosai S."/>
            <person name="Prabakaran S."/>
            <person name="Witkowska E."/>
            <person name="Larue G.E."/>
            <person name="Fisher S."/>
            <person name="Freeman R.M."/>
            <person name="Gunawardena J."/>
            <person name="Chu W."/>
            <person name="Stover N.A."/>
            <person name="Gregory B.D."/>
            <person name="Nowacki M."/>
            <person name="Derisi J."/>
            <person name="Roy S.W."/>
            <person name="Marshall W.F."/>
            <person name="Sood P."/>
        </authorList>
    </citation>
    <scope>NUCLEOTIDE SEQUENCE [LARGE SCALE GENOMIC DNA]</scope>
    <source>
        <strain evidence="3">WM001</strain>
    </source>
</reference>
<evidence type="ECO:0000313" key="4">
    <source>
        <dbReference type="Proteomes" id="UP000187209"/>
    </source>
</evidence>
<dbReference type="Proteomes" id="UP000187209">
    <property type="component" value="Unassembled WGS sequence"/>
</dbReference>
<sequence>MDDEKLETLKNIINPYIKSGEQRSEDDISKIKEHIKKVKFIEDLMNEYNSWQFMDALCRNINIEVLAPFERLSTFGELNFKFFIVLHGSCKVLIPEFKSSKDMSQKEMKDSLFRRLSLPTTSFLNFKLTKDRNLVFQLRDLLGQNPKNYRRPTLRFDMDYMKKLGTISIMKEKEKLISGSSYGEQSLLIEKPRDSTVETLEITICAVLDKETFLKIKTEEEERRTIERVIFLRKLPIFSHLPKKNLIKIIQYFTVQHFIKNQLVYRDKMPADYVYFIENGEFQLSKTHDESVKKIIEGPSGFMSNQKSLIRIEKAREIKYSQSLQVAIRGRLEMLGYEEYLSKNILRTHACKCITSSGTLYAIKTTDFKQRVNDPDSIKYLNERFKFDVDLENHVNNAGKIMSLMHKSESKNTIPELLSFDRRKNDIQFIISSMHEGKSSKKHHPASTPLSPRNYPVLITNNADKPAILPKKVYTQKIKNKTSNLSYVKDKKKIKRVPPPNFMTGVRDLYKVYERDNRFDDSIRRVHNLSSIY</sequence>
<dbReference type="SUPFAM" id="SSF51206">
    <property type="entry name" value="cAMP-binding domain-like"/>
    <property type="match status" value="2"/>
</dbReference>
<name>A0A1R2BMN8_9CILI</name>
<dbReference type="PROSITE" id="PS50042">
    <property type="entry name" value="CNMP_BINDING_3"/>
    <property type="match status" value="2"/>
</dbReference>
<protein>
    <recommendedName>
        <fullName evidence="2">Cyclic nucleotide-binding domain-containing protein</fullName>
    </recommendedName>
</protein>